<dbReference type="PRINTS" id="PR00038">
    <property type="entry name" value="HTHLUXR"/>
</dbReference>
<dbReference type="CDD" id="cd06170">
    <property type="entry name" value="LuxR_C_like"/>
    <property type="match status" value="1"/>
</dbReference>
<proteinExistence type="predicted"/>
<dbReference type="PROSITE" id="PS50043">
    <property type="entry name" value="HTH_LUXR_2"/>
    <property type="match status" value="1"/>
</dbReference>
<keyword evidence="1" id="KW-0805">Transcription regulation</keyword>
<keyword evidence="2" id="KW-0238">DNA-binding</keyword>
<feature type="region of interest" description="Disordered" evidence="4">
    <location>
        <begin position="524"/>
        <end position="555"/>
    </location>
</feature>
<sequence>MLSPSVTATALPPSLDLASRRLALQALLGGEPGAQDPALLAAALACAPRELPPLTAGGADQVAEGLSAVQRWREREPASFDAMLSRAVELLLRSPQPLLAARLALEHGWAGLQLQVLERAGWALLLSPQQELAGRLLKPNLLQPALQRGELLGLRLAWTIEALGEPHTVERLLPAAEGLSEGLRATLQARVALAFDQSSRAVAEAQAAIAAFPNDLILPALMARATLGRAWLAAGQPRAALAPLTAALKGARRDDCSLLQIEALEALAEVHLELDDEAGAEPGESARFFAAQAQALRQQLGLLDGPLPAEDYFAFPRLVDQAQAGLNSGEVEAAARQIEALSQRDSHTFYCKRWRNRLLQAQIHLASLQHQMPRLLHWAALDPGEDSAAALVPTAASLFDFERAWLQGCAALLAARPWPDARLAAWAEAMQARGLQRLAWQQALLRALSQPAGGAGLDALRDCLQALRSAQQLNETLNRVRLLAPKLVGPLAALLAQPAIVHHPLARQNARHWLQVLRGGPTQASLMPETQRNTPRPHDQPASRADEHTNPPPFGLTRREWQVLQLIGSELSNEQIAAQLFVSVTTVKTHINRLYAKLHISSREEAMQRARTVPR</sequence>
<dbReference type="GO" id="GO:0006355">
    <property type="term" value="P:regulation of DNA-templated transcription"/>
    <property type="evidence" value="ECO:0007669"/>
    <property type="project" value="InterPro"/>
</dbReference>
<dbReference type="SMART" id="SM00421">
    <property type="entry name" value="HTH_LUXR"/>
    <property type="match status" value="1"/>
</dbReference>
<dbReference type="InterPro" id="IPR036388">
    <property type="entry name" value="WH-like_DNA-bd_sf"/>
</dbReference>
<keyword evidence="3" id="KW-0804">Transcription</keyword>
<evidence type="ECO:0000313" key="6">
    <source>
        <dbReference type="EMBL" id="PND36244.1"/>
    </source>
</evidence>
<evidence type="ECO:0000259" key="5">
    <source>
        <dbReference type="PROSITE" id="PS50043"/>
    </source>
</evidence>
<evidence type="ECO:0000256" key="1">
    <source>
        <dbReference type="ARBA" id="ARBA00023015"/>
    </source>
</evidence>
<dbReference type="Proteomes" id="UP000235916">
    <property type="component" value="Unassembled WGS sequence"/>
</dbReference>
<dbReference type="RefSeq" id="WP_102770017.1">
    <property type="nucleotide sequence ID" value="NZ_POSP01000004.1"/>
</dbReference>
<comment type="caution">
    <text evidence="6">The sequence shown here is derived from an EMBL/GenBank/DDBJ whole genome shotgun (WGS) entry which is preliminary data.</text>
</comment>
<dbReference type="OrthoDB" id="134985at2"/>
<dbReference type="EMBL" id="POSP01000004">
    <property type="protein sequence ID" value="PND36244.1"/>
    <property type="molecule type" value="Genomic_DNA"/>
</dbReference>
<name>A0A2N8KS06_9BURK</name>
<evidence type="ECO:0000256" key="3">
    <source>
        <dbReference type="ARBA" id="ARBA00023163"/>
    </source>
</evidence>
<accession>A0A2N8KS06</accession>
<dbReference type="Pfam" id="PF00196">
    <property type="entry name" value="GerE"/>
    <property type="match status" value="1"/>
</dbReference>
<evidence type="ECO:0000256" key="2">
    <source>
        <dbReference type="ARBA" id="ARBA00023125"/>
    </source>
</evidence>
<dbReference type="PANTHER" id="PTHR44688">
    <property type="entry name" value="DNA-BINDING TRANSCRIPTIONAL ACTIVATOR DEVR_DOSR"/>
    <property type="match status" value="1"/>
</dbReference>
<dbReference type="InterPro" id="IPR000792">
    <property type="entry name" value="Tscrpt_reg_LuxR_C"/>
</dbReference>
<organism evidence="6 7">
    <name type="scientific">Kinneretia aquatilis</name>
    <dbReference type="NCBI Taxonomy" id="2070761"/>
    <lineage>
        <taxon>Bacteria</taxon>
        <taxon>Pseudomonadati</taxon>
        <taxon>Pseudomonadota</taxon>
        <taxon>Betaproteobacteria</taxon>
        <taxon>Burkholderiales</taxon>
        <taxon>Sphaerotilaceae</taxon>
        <taxon>Roseateles</taxon>
    </lineage>
</organism>
<evidence type="ECO:0000313" key="7">
    <source>
        <dbReference type="Proteomes" id="UP000235916"/>
    </source>
</evidence>
<feature type="domain" description="HTH luxR-type" evidence="5">
    <location>
        <begin position="549"/>
        <end position="614"/>
    </location>
</feature>
<dbReference type="SUPFAM" id="SSF46894">
    <property type="entry name" value="C-terminal effector domain of the bipartite response regulators"/>
    <property type="match status" value="1"/>
</dbReference>
<dbReference type="PANTHER" id="PTHR44688:SF16">
    <property type="entry name" value="DNA-BINDING TRANSCRIPTIONAL ACTIVATOR DEVR_DOSR"/>
    <property type="match status" value="1"/>
</dbReference>
<feature type="compositionally biased region" description="Polar residues" evidence="4">
    <location>
        <begin position="524"/>
        <end position="534"/>
    </location>
</feature>
<protein>
    <recommendedName>
        <fullName evidence="5">HTH luxR-type domain-containing protein</fullName>
    </recommendedName>
</protein>
<keyword evidence="7" id="KW-1185">Reference proteome</keyword>
<evidence type="ECO:0000256" key="4">
    <source>
        <dbReference type="SAM" id="MobiDB-lite"/>
    </source>
</evidence>
<gene>
    <name evidence="6" type="ORF">C1O66_21280</name>
</gene>
<feature type="compositionally biased region" description="Basic and acidic residues" evidence="4">
    <location>
        <begin position="536"/>
        <end position="549"/>
    </location>
</feature>
<dbReference type="GO" id="GO:0003677">
    <property type="term" value="F:DNA binding"/>
    <property type="evidence" value="ECO:0007669"/>
    <property type="project" value="UniProtKB-KW"/>
</dbReference>
<reference evidence="6 7" key="1">
    <citation type="submission" date="2018-01" db="EMBL/GenBank/DDBJ databases">
        <title>Draft genome sequence of Paucibacter aquatile CR182 isolated from freshwater of the Nakdong River.</title>
        <authorList>
            <person name="Choi A."/>
            <person name="Chung E.J."/>
        </authorList>
    </citation>
    <scope>NUCLEOTIDE SEQUENCE [LARGE SCALE GENOMIC DNA]</scope>
    <source>
        <strain evidence="6 7">CR182</strain>
    </source>
</reference>
<dbReference type="InterPro" id="IPR016032">
    <property type="entry name" value="Sig_transdc_resp-reg_C-effctor"/>
</dbReference>
<dbReference type="Gene3D" id="1.10.10.10">
    <property type="entry name" value="Winged helix-like DNA-binding domain superfamily/Winged helix DNA-binding domain"/>
    <property type="match status" value="1"/>
</dbReference>
<dbReference type="AlphaFoldDB" id="A0A2N8KS06"/>